<accession>A0A5K3FF19</accession>
<dbReference type="PANTHER" id="PTHR44394">
    <property type="entry name" value="BETA-ALANINE-ACTIVATING ENZYME"/>
    <property type="match status" value="1"/>
</dbReference>
<dbReference type="Pfam" id="PF00501">
    <property type="entry name" value="AMP-binding"/>
    <property type="match status" value="1"/>
</dbReference>
<evidence type="ECO:0000259" key="1">
    <source>
        <dbReference type="Pfam" id="PF00501"/>
    </source>
</evidence>
<dbReference type="InterPro" id="IPR052091">
    <property type="entry name" value="Beta-ala_Activ/Resist"/>
</dbReference>
<feature type="domain" description="Pyrrolo-quinoline quinone repeat" evidence="2">
    <location>
        <begin position="668"/>
        <end position="1007"/>
    </location>
</feature>
<dbReference type="PANTHER" id="PTHR44394:SF1">
    <property type="entry name" value="BETA-ALANINE-ACTIVATING ENZYME"/>
    <property type="match status" value="1"/>
</dbReference>
<dbReference type="InterPro" id="IPR002372">
    <property type="entry name" value="PQQ_rpt_dom"/>
</dbReference>
<dbReference type="Pfam" id="PF13570">
    <property type="entry name" value="Beta-prop_ACSF4"/>
    <property type="match status" value="1"/>
</dbReference>
<protein>
    <submittedName>
        <fullName evidence="3">AMP-binding domain-containing protein</fullName>
    </submittedName>
</protein>
<dbReference type="SMART" id="SM00564">
    <property type="entry name" value="PQQ"/>
    <property type="match status" value="6"/>
</dbReference>
<dbReference type="InterPro" id="IPR018391">
    <property type="entry name" value="PQQ_b-propeller_rpt"/>
</dbReference>
<dbReference type="Gene3D" id="2.40.10.480">
    <property type="match status" value="1"/>
</dbReference>
<feature type="domain" description="AMP-dependent synthetase/ligase" evidence="1">
    <location>
        <begin position="99"/>
        <end position="399"/>
    </location>
</feature>
<evidence type="ECO:0000259" key="2">
    <source>
        <dbReference type="Pfam" id="PF13570"/>
    </source>
</evidence>
<dbReference type="Gene3D" id="3.40.50.12780">
    <property type="entry name" value="N-terminal domain of ligase-like"/>
    <property type="match status" value="1"/>
</dbReference>
<name>A0A5K3FF19_MESCO</name>
<dbReference type="GO" id="GO:0043041">
    <property type="term" value="P:amino acid activation for nonribosomal peptide biosynthetic process"/>
    <property type="evidence" value="ECO:0007669"/>
    <property type="project" value="TreeGrafter"/>
</dbReference>
<dbReference type="SUPFAM" id="SSF56801">
    <property type="entry name" value="Acetyl-CoA synthetase-like"/>
    <property type="match status" value="1"/>
</dbReference>
<dbReference type="AlphaFoldDB" id="A0A5K3FF19"/>
<dbReference type="WBParaSite" id="MCU_007907-RB">
    <property type="protein sequence ID" value="MCU_007907-RB"/>
    <property type="gene ID" value="MCU_007907"/>
</dbReference>
<reference evidence="3" key="1">
    <citation type="submission" date="2019-11" db="UniProtKB">
        <authorList>
            <consortium name="WormBaseParasite"/>
        </authorList>
    </citation>
    <scope>IDENTIFICATION</scope>
</reference>
<dbReference type="Gene3D" id="2.130.10.10">
    <property type="entry name" value="YVTN repeat-like/Quinoprotein amine dehydrogenase"/>
    <property type="match status" value="1"/>
</dbReference>
<dbReference type="InterPro" id="IPR015943">
    <property type="entry name" value="WD40/YVTN_repeat-like_dom_sf"/>
</dbReference>
<dbReference type="InterPro" id="IPR000873">
    <property type="entry name" value="AMP-dep_synth/lig_dom"/>
</dbReference>
<dbReference type="InterPro" id="IPR042099">
    <property type="entry name" value="ANL_N_sf"/>
</dbReference>
<proteinExistence type="predicted"/>
<sequence>MYSNDALIPVGRTCYCVLTTSSVSVLAELKAHFTTTVLSHVIAFLFSNKSIFHETFFVGMSFKWPCNLHSCVSPDWLPNDVVVEFWNSSQDPLRVHCESSLSFSEFTLFASQLAELLCPLSPSLVGILWRPCLYMHVAVHGVLLSACAFLPFSDRNSFPELQRLFRAVISLTSECENEIRDFGFECIQDKPFKVYIRKDSLPKLPSSDLAYCVATSGSTGVPKLALASHSCVSANVIDLCTRLPKLEAHSGIFITSPLTFDACTVQIYLGLASHRRVVLPSQSVLFSMDGKLLAQLITSTGVDTWQCTPSIFGRLPPDGLANVKKLWVFLGGEPCSVERLPMDMDNLKFFFMYGLTEVSAWSSIIEAKAILSEESPVPGATPLGSPMAHSQVVLKDVDQSTGFGQVYISRTLGGYSTVIEPFTNAKLLSAMSLMSQANLLPTGDYAIAKPNSSSPLWFLGRQDRMVKVHGKKCYLEGLENEILRLLTSHLKKACLRVVNCRCEPDPLRAYIQVDGVFTPENCVDMKQWLLQRVTFPISPHNVILSVASLNLNANGKVVGKSVRSTCLSSISPTTKDMELTFQQCGGSSIKAMYLIESLISDWPALKNKKALLLTTLFSRPFGEFIRVVEKESLSTHEEIALDVSQEPEEKRLRLSANFEAKLVWSKVLGKCVDASPIVDPTTSSVFVGSHSGIFKRLQLQNGETIWSRSIGCRIEATACLTEDLVVFGTLGGKLYALTINDGAIAWVFDAGGAIKSAPTRIPNSNRLLIGSHGRCVHAIDGGREVWKASPDHSPIVAPIVVVDTESALVGTLGGYLHRLDVNQGTIEWTTKHLGPIFGSPTIVECSSRVVVATADSTVHCLSLLNGGPVWTVNPAPEAGLFSDPLLLPAPLNLLLLASQSGHLHALSPIDGSIEWTVDFGKSERANNSRTAFLITPCIVNRNPLLIIVTRTDGTLFMCNIGEDAVRNSSVIYQLPKETFSVPCAVHLKKNVLSILLGCRDDTVNYLELNFDDNKN</sequence>
<dbReference type="SUPFAM" id="SSF50998">
    <property type="entry name" value="Quinoprotein alcohol dehydrogenase-like"/>
    <property type="match status" value="1"/>
</dbReference>
<organism evidence="3">
    <name type="scientific">Mesocestoides corti</name>
    <name type="common">Flatworm</name>
    <dbReference type="NCBI Taxonomy" id="53468"/>
    <lineage>
        <taxon>Eukaryota</taxon>
        <taxon>Metazoa</taxon>
        <taxon>Spiralia</taxon>
        <taxon>Lophotrochozoa</taxon>
        <taxon>Platyhelminthes</taxon>
        <taxon>Cestoda</taxon>
        <taxon>Eucestoda</taxon>
        <taxon>Cyclophyllidea</taxon>
        <taxon>Mesocestoididae</taxon>
        <taxon>Mesocestoides</taxon>
    </lineage>
</organism>
<evidence type="ECO:0000313" key="3">
    <source>
        <dbReference type="WBParaSite" id="MCU_007907-RB"/>
    </source>
</evidence>
<dbReference type="InterPro" id="IPR011047">
    <property type="entry name" value="Quinoprotein_ADH-like_sf"/>
</dbReference>